<name>A0AAD9CKE5_DISEL</name>
<organism evidence="2 3">
    <name type="scientific">Dissostichus eleginoides</name>
    <name type="common">Patagonian toothfish</name>
    <name type="synonym">Dissostichus amissus</name>
    <dbReference type="NCBI Taxonomy" id="100907"/>
    <lineage>
        <taxon>Eukaryota</taxon>
        <taxon>Metazoa</taxon>
        <taxon>Chordata</taxon>
        <taxon>Craniata</taxon>
        <taxon>Vertebrata</taxon>
        <taxon>Euteleostomi</taxon>
        <taxon>Actinopterygii</taxon>
        <taxon>Neopterygii</taxon>
        <taxon>Teleostei</taxon>
        <taxon>Neoteleostei</taxon>
        <taxon>Acanthomorphata</taxon>
        <taxon>Eupercaria</taxon>
        <taxon>Perciformes</taxon>
        <taxon>Notothenioidei</taxon>
        <taxon>Nototheniidae</taxon>
        <taxon>Dissostichus</taxon>
    </lineage>
</organism>
<proteinExistence type="predicted"/>
<evidence type="ECO:0000256" key="1">
    <source>
        <dbReference type="SAM" id="Phobius"/>
    </source>
</evidence>
<evidence type="ECO:0000313" key="2">
    <source>
        <dbReference type="EMBL" id="KAK1901244.1"/>
    </source>
</evidence>
<sequence>MFLKLSDLVACAYVPDRRDKWPSNSLTEVYKPNPPFSNSVTHSLQHRLTGASKQQDKDQVNCLRRTAGVLDNRALRSLKTWQTLPSSSQCPPESICGEALASAWLIERRMYPWRALTANLHVTQMSPVRPPGAEETEPQVLLQSKETTENDTKQEKPAEPCQWRCLAFFFIVVFAVIFFALQKYEFIELIKNRRKPWNNNLTMMNFFTRRHCMAFFFIVVFAVIFLALQKYEFIELIK</sequence>
<feature type="non-terminal residue" evidence="2">
    <location>
        <position position="238"/>
    </location>
</feature>
<keyword evidence="1" id="KW-0812">Transmembrane</keyword>
<feature type="transmembrane region" description="Helical" evidence="1">
    <location>
        <begin position="207"/>
        <end position="228"/>
    </location>
</feature>
<dbReference type="EMBL" id="JASDAP010000006">
    <property type="protein sequence ID" value="KAK1901244.1"/>
    <property type="molecule type" value="Genomic_DNA"/>
</dbReference>
<dbReference type="AlphaFoldDB" id="A0AAD9CKE5"/>
<evidence type="ECO:0000313" key="3">
    <source>
        <dbReference type="Proteomes" id="UP001228049"/>
    </source>
</evidence>
<keyword evidence="3" id="KW-1185">Reference proteome</keyword>
<protein>
    <submittedName>
        <fullName evidence="2">Teneurin-2</fullName>
    </submittedName>
</protein>
<keyword evidence="1" id="KW-0472">Membrane</keyword>
<keyword evidence="1" id="KW-1133">Transmembrane helix</keyword>
<comment type="caution">
    <text evidence="2">The sequence shown here is derived from an EMBL/GenBank/DDBJ whole genome shotgun (WGS) entry which is preliminary data.</text>
</comment>
<feature type="transmembrane region" description="Helical" evidence="1">
    <location>
        <begin position="166"/>
        <end position="186"/>
    </location>
</feature>
<dbReference type="Proteomes" id="UP001228049">
    <property type="component" value="Unassembled WGS sequence"/>
</dbReference>
<reference evidence="2" key="1">
    <citation type="submission" date="2023-04" db="EMBL/GenBank/DDBJ databases">
        <title>Chromosome-level genome of Chaenocephalus aceratus.</title>
        <authorList>
            <person name="Park H."/>
        </authorList>
    </citation>
    <scope>NUCLEOTIDE SEQUENCE</scope>
    <source>
        <strain evidence="2">DE</strain>
        <tissue evidence="2">Muscle</tissue>
    </source>
</reference>
<gene>
    <name evidence="2" type="ORF">KUDE01_004214</name>
</gene>
<accession>A0AAD9CKE5</accession>